<dbReference type="PANTHER" id="PTHR43806">
    <property type="entry name" value="PEPTIDASE S8"/>
    <property type="match status" value="1"/>
</dbReference>
<organism evidence="8 9">
    <name type="scientific">Colletotrichum tabaci</name>
    <dbReference type="NCBI Taxonomy" id="1209068"/>
    <lineage>
        <taxon>Eukaryota</taxon>
        <taxon>Fungi</taxon>
        <taxon>Dikarya</taxon>
        <taxon>Ascomycota</taxon>
        <taxon>Pezizomycotina</taxon>
        <taxon>Sordariomycetes</taxon>
        <taxon>Hypocreomycetidae</taxon>
        <taxon>Glomerellales</taxon>
        <taxon>Glomerellaceae</taxon>
        <taxon>Colletotrichum</taxon>
        <taxon>Colletotrichum destructivum species complex</taxon>
    </lineage>
</organism>
<keyword evidence="4 5" id="KW-0720">Serine protease</keyword>
<name>A0AAV9T802_9PEZI</name>
<dbReference type="EMBL" id="JASAOK010000043">
    <property type="protein sequence ID" value="KAK6215178.1"/>
    <property type="molecule type" value="Genomic_DNA"/>
</dbReference>
<evidence type="ECO:0000256" key="2">
    <source>
        <dbReference type="ARBA" id="ARBA00022670"/>
    </source>
</evidence>
<evidence type="ECO:0008006" key="10">
    <source>
        <dbReference type="Google" id="ProtNLM"/>
    </source>
</evidence>
<keyword evidence="3 5" id="KW-0378">Hydrolase</keyword>
<feature type="active site" description="Charge relay system" evidence="5">
    <location>
        <position position="105"/>
    </location>
</feature>
<keyword evidence="2 5" id="KW-0645">Protease</keyword>
<dbReference type="AlphaFoldDB" id="A0AAV9T802"/>
<evidence type="ECO:0000256" key="1">
    <source>
        <dbReference type="ARBA" id="ARBA00011073"/>
    </source>
</evidence>
<evidence type="ECO:0000259" key="6">
    <source>
        <dbReference type="Pfam" id="PF00082"/>
    </source>
</evidence>
<comment type="caution">
    <text evidence="8">The sequence shown here is derived from an EMBL/GenBank/DDBJ whole genome shotgun (WGS) entry which is preliminary data.</text>
</comment>
<dbReference type="PANTHER" id="PTHR43806:SF11">
    <property type="entry name" value="CEREVISIN-RELATED"/>
    <property type="match status" value="1"/>
</dbReference>
<feature type="domain" description="Peptidase S8/S53" evidence="6">
    <location>
        <begin position="97"/>
        <end position="350"/>
    </location>
</feature>
<evidence type="ECO:0000313" key="8">
    <source>
        <dbReference type="EMBL" id="KAK6215178.1"/>
    </source>
</evidence>
<dbReference type="InterPro" id="IPR036852">
    <property type="entry name" value="Peptidase_S8/S53_dom_sf"/>
</dbReference>
<evidence type="ECO:0000259" key="7">
    <source>
        <dbReference type="Pfam" id="PF05347"/>
    </source>
</evidence>
<protein>
    <recommendedName>
        <fullName evidence="10">Subtilisin-like protease</fullName>
    </recommendedName>
</protein>
<dbReference type="Gene3D" id="3.40.50.200">
    <property type="entry name" value="Peptidase S8/S53 domain"/>
    <property type="match status" value="1"/>
</dbReference>
<dbReference type="Pfam" id="PF00082">
    <property type="entry name" value="Peptidase_S8"/>
    <property type="match status" value="1"/>
</dbReference>
<dbReference type="PROSITE" id="PS51892">
    <property type="entry name" value="SUBTILASE"/>
    <property type="match status" value="1"/>
</dbReference>
<dbReference type="InterPro" id="IPR050131">
    <property type="entry name" value="Peptidase_S8_subtilisin-like"/>
</dbReference>
<dbReference type="PROSITE" id="PS00138">
    <property type="entry name" value="SUBTILASE_SER"/>
    <property type="match status" value="1"/>
</dbReference>
<dbReference type="GO" id="GO:0006508">
    <property type="term" value="P:proteolysis"/>
    <property type="evidence" value="ECO:0007669"/>
    <property type="project" value="UniProtKB-KW"/>
</dbReference>
<dbReference type="Pfam" id="PF05347">
    <property type="entry name" value="Complex1_LYR"/>
    <property type="match status" value="1"/>
</dbReference>
<reference evidence="8 9" key="1">
    <citation type="submission" date="2023-04" db="EMBL/GenBank/DDBJ databases">
        <title>Colletotrichum tabacum stain YC1 causing leaf anthracnose on Nicotiana tabacum(L.) cv.</title>
        <authorList>
            <person name="Ji Z."/>
            <person name="Wang M."/>
            <person name="Zhang J."/>
            <person name="Wang N."/>
            <person name="Zhou Z."/>
        </authorList>
    </citation>
    <scope>NUCLEOTIDE SEQUENCE [LARGE SCALE GENOMIC DNA]</scope>
    <source>
        <strain evidence="8 9">YC1</strain>
    </source>
</reference>
<sequence>MLILYYDGLLRRCTYQDGAAEAASALIKDREVDHDDDDDDEAYEKWWAESLESLRLIRKRAVVRQNKAPTALVVISQPPRVDIKELKSYSYDESAGTGVTVYVVDHGYYTRNSEYTRMAVPPRWIFAGSQSQKQVREDLHRHGHGSCVGSKVNGPKYGTAKNVNLVIVKATTVAWETDDALRKVLEDVKRRKLQGKAVISLARGRHDEAASEELKKLTNELIQNDVVIVTSSGNDFRDAVERGLIPAREINHWPALMAGQGVPIINVGAVDNTGKNASFSQGGPLVHVMAPGVGVRCASNSFFFRSQRVDGTSFASPAVAGLAAYLLALGKHPELRQTGRVAANMKKLLIEMSYRRSTDGGLVVYNGQAAARSRFRGAKGIPRLYSTYTNFHTSEAPARIRKLSSGPAHSAFASSSDVVDSLSKLAGPMPLKTPLWSLVRSYSNGPARSRLGKKALSLDHFLQRSRAISLYREIIRGTRRIADPNTRAESRRFARDEFERHRDVTDLGHIRYLISTGKTEWQGMERYVEGM</sequence>
<proteinExistence type="inferred from homology"/>
<gene>
    <name evidence="8" type="ORF">QIS74_08197</name>
</gene>
<feature type="active site" description="Charge relay system" evidence="5">
    <location>
        <position position="313"/>
    </location>
</feature>
<dbReference type="InterPro" id="IPR023828">
    <property type="entry name" value="Peptidase_S8_Ser-AS"/>
</dbReference>
<evidence type="ECO:0000256" key="5">
    <source>
        <dbReference type="PROSITE-ProRule" id="PRU01240"/>
    </source>
</evidence>
<feature type="domain" description="Complex 1 LYR protein" evidence="7">
    <location>
        <begin position="466"/>
        <end position="521"/>
    </location>
</feature>
<dbReference type="InterPro" id="IPR008011">
    <property type="entry name" value="Complex1_LYR_dom"/>
</dbReference>
<dbReference type="PRINTS" id="PR00723">
    <property type="entry name" value="SUBTILISIN"/>
</dbReference>
<dbReference type="InterPro" id="IPR000209">
    <property type="entry name" value="Peptidase_S8/S53_dom"/>
</dbReference>
<dbReference type="InterPro" id="IPR045293">
    <property type="entry name" value="Complex1_LYR_LYRM2"/>
</dbReference>
<dbReference type="Proteomes" id="UP001327957">
    <property type="component" value="Unassembled WGS sequence"/>
</dbReference>
<feature type="active site" description="Charge relay system" evidence="5">
    <location>
        <position position="144"/>
    </location>
</feature>
<evidence type="ECO:0000256" key="4">
    <source>
        <dbReference type="ARBA" id="ARBA00022825"/>
    </source>
</evidence>
<keyword evidence="9" id="KW-1185">Reference proteome</keyword>
<dbReference type="GO" id="GO:0004252">
    <property type="term" value="F:serine-type endopeptidase activity"/>
    <property type="evidence" value="ECO:0007669"/>
    <property type="project" value="UniProtKB-UniRule"/>
</dbReference>
<accession>A0AAV9T802</accession>
<dbReference type="CDD" id="cd20262">
    <property type="entry name" value="Complex1_LYR_LYRM2"/>
    <property type="match status" value="1"/>
</dbReference>
<evidence type="ECO:0000256" key="3">
    <source>
        <dbReference type="ARBA" id="ARBA00022801"/>
    </source>
</evidence>
<dbReference type="SUPFAM" id="SSF52743">
    <property type="entry name" value="Subtilisin-like"/>
    <property type="match status" value="1"/>
</dbReference>
<comment type="similarity">
    <text evidence="1 5">Belongs to the peptidase S8 family.</text>
</comment>
<evidence type="ECO:0000313" key="9">
    <source>
        <dbReference type="Proteomes" id="UP001327957"/>
    </source>
</evidence>
<dbReference type="InterPro" id="IPR015500">
    <property type="entry name" value="Peptidase_S8_subtilisin-rel"/>
</dbReference>